<protein>
    <submittedName>
        <fullName evidence="1">Uncharacterized protein</fullName>
    </submittedName>
</protein>
<sequence>MNFPYPSRKKQIIFCFTIYIEYKQFAKQNELQAQLAMNEKKIAYFRKKNYYYQIIAKITIA</sequence>
<dbReference type="Proteomes" id="UP000233535">
    <property type="component" value="Unassembled WGS sequence"/>
</dbReference>
<name>A0A2N3I5N9_9BACT</name>
<evidence type="ECO:0000313" key="2">
    <source>
        <dbReference type="Proteomes" id="UP000233535"/>
    </source>
</evidence>
<evidence type="ECO:0000313" key="1">
    <source>
        <dbReference type="EMBL" id="PKQ65622.1"/>
    </source>
</evidence>
<organism evidence="1 2">
    <name type="scientific">Labilibaculum filiforme</name>
    <dbReference type="NCBI Taxonomy" id="1940526"/>
    <lineage>
        <taxon>Bacteria</taxon>
        <taxon>Pseudomonadati</taxon>
        <taxon>Bacteroidota</taxon>
        <taxon>Bacteroidia</taxon>
        <taxon>Marinilabiliales</taxon>
        <taxon>Marinifilaceae</taxon>
        <taxon>Labilibaculum</taxon>
    </lineage>
</organism>
<gene>
    <name evidence="1" type="ORF">BZG02_01050</name>
</gene>
<dbReference type="AlphaFoldDB" id="A0A2N3I5N9"/>
<keyword evidence="2" id="KW-1185">Reference proteome</keyword>
<comment type="caution">
    <text evidence="1">The sequence shown here is derived from an EMBL/GenBank/DDBJ whole genome shotgun (WGS) entry which is preliminary data.</text>
</comment>
<reference evidence="1 2" key="1">
    <citation type="journal article" date="2017" name="Front. Microbiol.">
        <title>Labilibaculum manganireducens gen. nov., sp. nov. and Labilibaculum filiforme sp. nov., Novel Bacteroidetes Isolated from Subsurface Sediments of the Baltic Sea.</title>
        <authorList>
            <person name="Vandieken V."/>
            <person name="Marshall I.P."/>
            <person name="Niemann H."/>
            <person name="Engelen B."/>
            <person name="Cypionka H."/>
        </authorList>
    </citation>
    <scope>NUCLEOTIDE SEQUENCE [LARGE SCALE GENOMIC DNA]</scope>
    <source>
        <strain evidence="1 2">59.16B</strain>
    </source>
</reference>
<accession>A0A2N3I5N9</accession>
<dbReference type="EMBL" id="MVDD01000001">
    <property type="protein sequence ID" value="PKQ65622.1"/>
    <property type="molecule type" value="Genomic_DNA"/>
</dbReference>
<proteinExistence type="predicted"/>